<dbReference type="Pfam" id="PF09070">
    <property type="entry name" value="PFU"/>
    <property type="match status" value="1"/>
</dbReference>
<dbReference type="PROSITE" id="PS51396">
    <property type="entry name" value="PUL"/>
    <property type="match status" value="1"/>
</dbReference>
<keyword evidence="7" id="KW-1185">Reference proteome</keyword>
<dbReference type="GO" id="GO:0010992">
    <property type="term" value="P:ubiquitin recycling"/>
    <property type="evidence" value="ECO:0007669"/>
    <property type="project" value="TreeGrafter"/>
</dbReference>
<feature type="domain" description="PUL" evidence="5">
    <location>
        <begin position="194"/>
        <end position="447"/>
    </location>
</feature>
<dbReference type="Gene3D" id="1.25.10.10">
    <property type="entry name" value="Leucine-rich Repeat Variant"/>
    <property type="match status" value="1"/>
</dbReference>
<dbReference type="PROSITE" id="PS51394">
    <property type="entry name" value="PFU"/>
    <property type="match status" value="1"/>
</dbReference>
<evidence type="ECO:0000259" key="5">
    <source>
        <dbReference type="PROSITE" id="PS51396"/>
    </source>
</evidence>
<keyword evidence="3" id="KW-0677">Repeat</keyword>
<dbReference type="GO" id="GO:0005634">
    <property type="term" value="C:nucleus"/>
    <property type="evidence" value="ECO:0007669"/>
    <property type="project" value="TreeGrafter"/>
</dbReference>
<dbReference type="EMBL" id="BMAO01031865">
    <property type="protein sequence ID" value="GFQ78190.1"/>
    <property type="molecule type" value="Genomic_DNA"/>
</dbReference>
<dbReference type="InterPro" id="IPR013535">
    <property type="entry name" value="PUL_dom"/>
</dbReference>
<evidence type="ECO:0000256" key="1">
    <source>
        <dbReference type="ARBA" id="ARBA00004496"/>
    </source>
</evidence>
<accession>A0A8X6FE83</accession>
<dbReference type="Pfam" id="PF08324">
    <property type="entry name" value="PUL"/>
    <property type="match status" value="1"/>
</dbReference>
<dbReference type="GO" id="GO:0043130">
    <property type="term" value="F:ubiquitin binding"/>
    <property type="evidence" value="ECO:0007669"/>
    <property type="project" value="TreeGrafter"/>
</dbReference>
<dbReference type="InterPro" id="IPR015155">
    <property type="entry name" value="PFU"/>
</dbReference>
<keyword evidence="2" id="KW-0853">WD repeat</keyword>
<protein>
    <submittedName>
        <fullName evidence="6">Phospholipase A-2-activating protein</fullName>
    </submittedName>
</protein>
<dbReference type="Proteomes" id="UP000887116">
    <property type="component" value="Unassembled WGS sequence"/>
</dbReference>
<dbReference type="GO" id="GO:0005737">
    <property type="term" value="C:cytoplasm"/>
    <property type="evidence" value="ECO:0007669"/>
    <property type="project" value="UniProtKB-SubCell"/>
</dbReference>
<evidence type="ECO:0000313" key="6">
    <source>
        <dbReference type="EMBL" id="GFQ78190.1"/>
    </source>
</evidence>
<dbReference type="AlphaFoldDB" id="A0A8X6FE83"/>
<dbReference type="PANTHER" id="PTHR19849">
    <property type="entry name" value="PHOSPHOLIPASE A-2-ACTIVATING PROTEIN"/>
    <property type="match status" value="1"/>
</dbReference>
<dbReference type="InterPro" id="IPR038122">
    <property type="entry name" value="PFU_sf"/>
</dbReference>
<dbReference type="GO" id="GO:0043161">
    <property type="term" value="P:proteasome-mediated ubiquitin-dependent protein catabolic process"/>
    <property type="evidence" value="ECO:0007669"/>
    <property type="project" value="TreeGrafter"/>
</dbReference>
<comment type="caution">
    <text evidence="6">The sequence shown here is derived from an EMBL/GenBank/DDBJ whole genome shotgun (WGS) entry which is preliminary data.</text>
</comment>
<evidence type="ECO:0000256" key="2">
    <source>
        <dbReference type="ARBA" id="ARBA00022574"/>
    </source>
</evidence>
<gene>
    <name evidence="6" type="primary">Plaa</name>
    <name evidence="6" type="ORF">TNCT_608391</name>
</gene>
<dbReference type="Gene3D" id="3.10.20.870">
    <property type="entry name" value="PFU (PLAA family ubiquitin binding), C-terminal domain"/>
    <property type="match status" value="1"/>
</dbReference>
<evidence type="ECO:0000313" key="7">
    <source>
        <dbReference type="Proteomes" id="UP000887116"/>
    </source>
</evidence>
<comment type="subcellular location">
    <subcellularLocation>
        <location evidence="1">Cytoplasm</location>
    </subcellularLocation>
</comment>
<name>A0A8X6FE83_TRICU</name>
<feature type="domain" description="PFU" evidence="4">
    <location>
        <begin position="98"/>
        <end position="194"/>
    </location>
</feature>
<proteinExistence type="predicted"/>
<evidence type="ECO:0000256" key="3">
    <source>
        <dbReference type="ARBA" id="ARBA00022737"/>
    </source>
</evidence>
<evidence type="ECO:0000259" key="4">
    <source>
        <dbReference type="PROSITE" id="PS51394"/>
    </source>
</evidence>
<organism evidence="6 7">
    <name type="scientific">Trichonephila clavata</name>
    <name type="common">Joro spider</name>
    <name type="synonym">Nephila clavata</name>
    <dbReference type="NCBI Taxonomy" id="2740835"/>
    <lineage>
        <taxon>Eukaryota</taxon>
        <taxon>Metazoa</taxon>
        <taxon>Ecdysozoa</taxon>
        <taxon>Arthropoda</taxon>
        <taxon>Chelicerata</taxon>
        <taxon>Arachnida</taxon>
        <taxon>Araneae</taxon>
        <taxon>Araneomorphae</taxon>
        <taxon>Entelegynae</taxon>
        <taxon>Araneoidea</taxon>
        <taxon>Nephilidae</taxon>
        <taxon>Trichonephila</taxon>
    </lineage>
</organism>
<sequence length="447" mass="50399">MRTIHSWECNAEPSLWGALPVQDLTFDDYMLVDMDIIVWGVLFDAAIVALDHNKTESDEVESEDDGSVCILEKLPGTNIPADTRSKRDDIVTKINGYAWNPLKNKWVKVKSTNQYQSCADELDLTDQPTKEKDFEFYCEVDGKLCKLEINKNENPCEVASKFIADHTLDPSNLNDILNYIVKNCGAKLPPGQNEFFPSDKYYTYLNVNIPGLIAKLLEFTNFAQKSQHVPPAEIEKVALLASFPDEVTEEQMQILDTIITWSDEYLFPALDLLRLAVRCKSVSARIGNLPFINYLLQILRSTKIAINRVLVIKIFCNLFDIEVCGELMITSQGKILETAKEILLETDKVEKSTASLLLNYSVAAYKGLPLDIESYCVKVIEVMNVVKDSDSLYKIFVAVGTLSHCNYAAFMHFDSMKMSEILLSCQKLVAAGNTFIILKMLLDCFLA</sequence>
<dbReference type="InterPro" id="IPR011989">
    <property type="entry name" value="ARM-like"/>
</dbReference>
<dbReference type="OrthoDB" id="10265988at2759"/>
<reference evidence="6" key="1">
    <citation type="submission" date="2020-07" db="EMBL/GenBank/DDBJ databases">
        <title>Multicomponent nature underlies the extraordinary mechanical properties of spider dragline silk.</title>
        <authorList>
            <person name="Kono N."/>
            <person name="Nakamura H."/>
            <person name="Mori M."/>
            <person name="Yoshida Y."/>
            <person name="Ohtoshi R."/>
            <person name="Malay A.D."/>
            <person name="Moran D.A.P."/>
            <person name="Tomita M."/>
            <person name="Numata K."/>
            <person name="Arakawa K."/>
        </authorList>
    </citation>
    <scope>NUCLEOTIDE SEQUENCE</scope>
</reference>
<dbReference type="PANTHER" id="PTHR19849:SF1">
    <property type="entry name" value="F-BOX_WD REPEAT-CONTAINING PROTEIN 7"/>
    <property type="match status" value="1"/>
</dbReference>